<feature type="non-terminal residue" evidence="1">
    <location>
        <position position="161"/>
    </location>
</feature>
<accession>A0A813JL60</accession>
<reference evidence="1" key="1">
    <citation type="submission" date="2021-02" db="EMBL/GenBank/DDBJ databases">
        <authorList>
            <person name="Dougan E. K."/>
            <person name="Rhodes N."/>
            <person name="Thang M."/>
            <person name="Chan C."/>
        </authorList>
    </citation>
    <scope>NUCLEOTIDE SEQUENCE</scope>
</reference>
<protein>
    <recommendedName>
        <fullName evidence="3">SbsA Ig-like domain-containing protein</fullName>
    </recommendedName>
</protein>
<sequence length="161" mass="16543">YITVQPAISGIGTSSASATTISVPSADVVISGMSLFINSGGGRAIVFDEAAVYTISFDAGIVQNLATPTADTNAAFSVQLTTGDFTEPTLVLQNPLDDAPNVPAGSSIILTFSENVQAVLDAQVTGGVSITIEDPYQRQTPYQLNRPCSDASVTISGKVVT</sequence>
<evidence type="ECO:0000313" key="1">
    <source>
        <dbReference type="EMBL" id="CAE8681379.1"/>
    </source>
</evidence>
<feature type="non-terminal residue" evidence="1">
    <location>
        <position position="1"/>
    </location>
</feature>
<organism evidence="1 2">
    <name type="scientific">Polarella glacialis</name>
    <name type="common">Dinoflagellate</name>
    <dbReference type="NCBI Taxonomy" id="89957"/>
    <lineage>
        <taxon>Eukaryota</taxon>
        <taxon>Sar</taxon>
        <taxon>Alveolata</taxon>
        <taxon>Dinophyceae</taxon>
        <taxon>Suessiales</taxon>
        <taxon>Suessiaceae</taxon>
        <taxon>Polarella</taxon>
    </lineage>
</organism>
<gene>
    <name evidence="1" type="ORF">PGLA2088_LOCUS22412</name>
</gene>
<evidence type="ECO:0008006" key="3">
    <source>
        <dbReference type="Google" id="ProtNLM"/>
    </source>
</evidence>
<dbReference type="AlphaFoldDB" id="A0A813JL60"/>
<comment type="caution">
    <text evidence="1">The sequence shown here is derived from an EMBL/GenBank/DDBJ whole genome shotgun (WGS) entry which is preliminary data.</text>
</comment>
<dbReference type="Proteomes" id="UP000626109">
    <property type="component" value="Unassembled WGS sequence"/>
</dbReference>
<proteinExistence type="predicted"/>
<dbReference type="EMBL" id="CAJNNW010025950">
    <property type="protein sequence ID" value="CAE8681379.1"/>
    <property type="molecule type" value="Genomic_DNA"/>
</dbReference>
<evidence type="ECO:0000313" key="2">
    <source>
        <dbReference type="Proteomes" id="UP000626109"/>
    </source>
</evidence>
<name>A0A813JL60_POLGL</name>